<dbReference type="SUPFAM" id="SSF54631">
    <property type="entry name" value="CBS-domain pair"/>
    <property type="match status" value="2"/>
</dbReference>
<sequence>MNISQIISHEFSTLDADAPVSKLTGAFEDQTLKAVVVTNATDYEGVVTRQQLLTSHHKPAGKVGSLVYHVPTVSETTDVREAARLMVESRSMVLPVLAGGDLVGVVDADDLLAEVQESLSALDVEDVYTADLQTVTPNDTLGTALNRFRERRITHLPVVDGDDLVGIVSASDVVSFTTRDVSKSTGGESSLGPGGARQGGFGAREGDTDRMLDLPVRDLMNSPVDTTTTDATLETAVETMFDRGCSSLVVVEEDDPAGIVTKTDVLRSLTWTPKGHRGVQVIGIGLLEDMSYDRVAAMVEELVAKDSEITLLDATIHLHEHDETLRGTPLVLARVRLFTDRGFVTGSGEGYGAKHALHEARDVVERQIIEQKTHAQTKKHPDEDTRTRLRGY</sequence>
<name>A0A1G9PZV9_9EURY</name>
<dbReference type="STRING" id="660521.SAMN04487949_0621"/>
<evidence type="ECO:0000313" key="6">
    <source>
        <dbReference type="Proteomes" id="UP000199451"/>
    </source>
</evidence>
<dbReference type="InterPro" id="IPR046342">
    <property type="entry name" value="CBS_dom_sf"/>
</dbReference>
<dbReference type="Proteomes" id="UP000199451">
    <property type="component" value="Unassembled WGS sequence"/>
</dbReference>
<dbReference type="AlphaFoldDB" id="A0A1G9PZV9"/>
<dbReference type="Pfam" id="PF00571">
    <property type="entry name" value="CBS"/>
    <property type="match status" value="3"/>
</dbReference>
<dbReference type="Gene3D" id="3.10.580.10">
    <property type="entry name" value="CBS-domain"/>
    <property type="match status" value="2"/>
</dbReference>
<evidence type="ECO:0000313" key="5">
    <source>
        <dbReference type="EMBL" id="SDM04306.1"/>
    </source>
</evidence>
<keyword evidence="1 2" id="KW-0129">CBS domain</keyword>
<dbReference type="PANTHER" id="PTHR43080:SF2">
    <property type="entry name" value="CBS DOMAIN-CONTAINING PROTEIN"/>
    <property type="match status" value="1"/>
</dbReference>
<proteinExistence type="predicted"/>
<dbReference type="SMART" id="SM00116">
    <property type="entry name" value="CBS"/>
    <property type="match status" value="3"/>
</dbReference>
<organism evidence="5 6">
    <name type="scientific">Halogranum gelatinilyticum</name>
    <dbReference type="NCBI Taxonomy" id="660521"/>
    <lineage>
        <taxon>Archaea</taxon>
        <taxon>Methanobacteriati</taxon>
        <taxon>Methanobacteriota</taxon>
        <taxon>Stenosarchaea group</taxon>
        <taxon>Halobacteria</taxon>
        <taxon>Halobacteriales</taxon>
        <taxon>Haloferacaceae</taxon>
    </lineage>
</organism>
<feature type="region of interest" description="Disordered" evidence="3">
    <location>
        <begin position="178"/>
        <end position="207"/>
    </location>
</feature>
<gene>
    <name evidence="5" type="ORF">SAMN04487949_0621</name>
</gene>
<accession>A0A1G9PZV9</accession>
<dbReference type="RefSeq" id="WP_089693963.1">
    <property type="nucleotide sequence ID" value="NZ_FNHL01000001.1"/>
</dbReference>
<reference evidence="6" key="1">
    <citation type="submission" date="2016-10" db="EMBL/GenBank/DDBJ databases">
        <authorList>
            <person name="Varghese N."/>
            <person name="Submissions S."/>
        </authorList>
    </citation>
    <scope>NUCLEOTIDE SEQUENCE [LARGE SCALE GENOMIC DNA]</scope>
    <source>
        <strain evidence="6">CGMCC 1.10119</strain>
    </source>
</reference>
<feature type="domain" description="CBS" evidence="4">
    <location>
        <begin position="66"/>
        <end position="122"/>
    </location>
</feature>
<dbReference type="PANTHER" id="PTHR43080">
    <property type="entry name" value="CBS DOMAIN-CONTAINING PROTEIN CBSX3, MITOCHONDRIAL"/>
    <property type="match status" value="1"/>
</dbReference>
<dbReference type="EMBL" id="FNHL01000001">
    <property type="protein sequence ID" value="SDM04306.1"/>
    <property type="molecule type" value="Genomic_DNA"/>
</dbReference>
<dbReference type="InterPro" id="IPR000644">
    <property type="entry name" value="CBS_dom"/>
</dbReference>
<feature type="region of interest" description="Disordered" evidence="3">
    <location>
        <begin position="373"/>
        <end position="392"/>
    </location>
</feature>
<evidence type="ECO:0000256" key="3">
    <source>
        <dbReference type="SAM" id="MobiDB-lite"/>
    </source>
</evidence>
<evidence type="ECO:0000256" key="2">
    <source>
        <dbReference type="PROSITE-ProRule" id="PRU00703"/>
    </source>
</evidence>
<feature type="domain" description="CBS" evidence="4">
    <location>
        <begin position="220"/>
        <end position="279"/>
    </location>
</feature>
<evidence type="ECO:0000256" key="1">
    <source>
        <dbReference type="ARBA" id="ARBA00023122"/>
    </source>
</evidence>
<dbReference type="OrthoDB" id="9280at2157"/>
<keyword evidence="6" id="KW-1185">Reference proteome</keyword>
<dbReference type="PROSITE" id="PS51371">
    <property type="entry name" value="CBS"/>
    <property type="match status" value="3"/>
</dbReference>
<feature type="compositionally biased region" description="Polar residues" evidence="3">
    <location>
        <begin position="178"/>
        <end position="188"/>
    </location>
</feature>
<protein>
    <submittedName>
        <fullName evidence="5">CBS domain-containing protein</fullName>
    </submittedName>
</protein>
<dbReference type="InterPro" id="IPR051257">
    <property type="entry name" value="Diverse_CBS-Domain"/>
</dbReference>
<feature type="domain" description="CBS" evidence="4">
    <location>
        <begin position="128"/>
        <end position="184"/>
    </location>
</feature>
<dbReference type="CDD" id="cd17780">
    <property type="entry name" value="CBS_pair_arch1_repeat1"/>
    <property type="match status" value="1"/>
</dbReference>
<evidence type="ECO:0000259" key="4">
    <source>
        <dbReference type="PROSITE" id="PS51371"/>
    </source>
</evidence>
<feature type="compositionally biased region" description="Gly residues" evidence="3">
    <location>
        <begin position="192"/>
        <end position="203"/>
    </location>
</feature>